<dbReference type="PANTHER" id="PTHR32322">
    <property type="entry name" value="INNER MEMBRANE TRANSPORTER"/>
    <property type="match status" value="1"/>
</dbReference>
<dbReference type="SUPFAM" id="SSF103481">
    <property type="entry name" value="Multidrug resistance efflux transporter EmrE"/>
    <property type="match status" value="2"/>
</dbReference>
<dbReference type="InterPro" id="IPR000620">
    <property type="entry name" value="EamA_dom"/>
</dbReference>
<feature type="transmembrane region" description="Helical" evidence="5">
    <location>
        <begin position="124"/>
        <end position="144"/>
    </location>
</feature>
<feature type="transmembrane region" description="Helical" evidence="5">
    <location>
        <begin position="150"/>
        <end position="169"/>
    </location>
</feature>
<dbReference type="PANTHER" id="PTHR32322:SF9">
    <property type="entry name" value="AMINO-ACID METABOLITE EFFLUX PUMP-RELATED"/>
    <property type="match status" value="1"/>
</dbReference>
<gene>
    <name evidence="7" type="ORF">JHX87_10605</name>
</gene>
<reference evidence="7 8" key="1">
    <citation type="submission" date="2021-01" db="EMBL/GenBank/DDBJ databases">
        <title>Biogeographic distribution of Paracoccus.</title>
        <authorList>
            <person name="Hollensteiner J."/>
            <person name="Leineberger J."/>
            <person name="Brinkhoff T."/>
            <person name="Daniel R."/>
        </authorList>
    </citation>
    <scope>NUCLEOTIDE SEQUENCE [LARGE SCALE GENOMIC DNA]</scope>
    <source>
        <strain evidence="7 8">KCTC 22803</strain>
    </source>
</reference>
<name>A0ABY7SQ84_9RHOB</name>
<accession>A0ABY7SQ84</accession>
<feature type="transmembrane region" description="Helical" evidence="5">
    <location>
        <begin position="214"/>
        <end position="234"/>
    </location>
</feature>
<keyword evidence="4 5" id="KW-0472">Membrane</keyword>
<organism evidence="7 8">
    <name type="scientific">Paracoccus fistulariae</name>
    <dbReference type="NCBI Taxonomy" id="658446"/>
    <lineage>
        <taxon>Bacteria</taxon>
        <taxon>Pseudomonadati</taxon>
        <taxon>Pseudomonadota</taxon>
        <taxon>Alphaproteobacteria</taxon>
        <taxon>Rhodobacterales</taxon>
        <taxon>Paracoccaceae</taxon>
        <taxon>Paracoccus</taxon>
    </lineage>
</organism>
<keyword evidence="3 5" id="KW-1133">Transmembrane helix</keyword>
<feature type="domain" description="EamA" evidence="6">
    <location>
        <begin position="8"/>
        <end position="138"/>
    </location>
</feature>
<dbReference type="Pfam" id="PF00892">
    <property type="entry name" value="EamA"/>
    <property type="match status" value="2"/>
</dbReference>
<evidence type="ECO:0000256" key="5">
    <source>
        <dbReference type="SAM" id="Phobius"/>
    </source>
</evidence>
<sequence length="305" mass="32303">MTAHEWAMLLTLAAIWGGSFFFNDIALRELPVFTVVVARVVLAALILLAIMRLRGQRLPRGKAVWAAFLGMGLLNNVIPFSLIVWGQQHIASGVASILNASTPLFTVIFAHLLTADERMTGRRLAGVLIGFAGVACMIGPGALRHLGLNVTAQLMCLAAALSYALAGIYGRRFRAMGIAPMATATGQVMASSAVLLPLMLVVDRPWTLAMPGPPVIFALIGVAGMSTALAYVLYFRILATAGATNLLLVTFLIPVSAICLGTAFLSETLSMRQILGMALIGVGLAAIDGRLWRALRAAIRQPAAR</sequence>
<feature type="transmembrane region" description="Helical" evidence="5">
    <location>
        <begin position="90"/>
        <end position="112"/>
    </location>
</feature>
<dbReference type="InterPro" id="IPR037185">
    <property type="entry name" value="EmrE-like"/>
</dbReference>
<evidence type="ECO:0000313" key="8">
    <source>
        <dbReference type="Proteomes" id="UP001219349"/>
    </source>
</evidence>
<dbReference type="EMBL" id="CP067136">
    <property type="protein sequence ID" value="WCR09039.1"/>
    <property type="molecule type" value="Genomic_DNA"/>
</dbReference>
<evidence type="ECO:0000256" key="2">
    <source>
        <dbReference type="ARBA" id="ARBA00022692"/>
    </source>
</evidence>
<feature type="transmembrane region" description="Helical" evidence="5">
    <location>
        <begin position="246"/>
        <end position="265"/>
    </location>
</feature>
<evidence type="ECO:0000256" key="4">
    <source>
        <dbReference type="ARBA" id="ARBA00023136"/>
    </source>
</evidence>
<feature type="transmembrane region" description="Helical" evidence="5">
    <location>
        <begin position="7"/>
        <end position="26"/>
    </location>
</feature>
<feature type="domain" description="EamA" evidence="6">
    <location>
        <begin position="153"/>
        <end position="286"/>
    </location>
</feature>
<protein>
    <submittedName>
        <fullName evidence="7">DMT family transporter</fullName>
    </submittedName>
</protein>
<evidence type="ECO:0000313" key="7">
    <source>
        <dbReference type="EMBL" id="WCR09039.1"/>
    </source>
</evidence>
<feature type="transmembrane region" description="Helical" evidence="5">
    <location>
        <begin position="181"/>
        <end position="202"/>
    </location>
</feature>
<evidence type="ECO:0000259" key="6">
    <source>
        <dbReference type="Pfam" id="PF00892"/>
    </source>
</evidence>
<evidence type="ECO:0000256" key="1">
    <source>
        <dbReference type="ARBA" id="ARBA00004141"/>
    </source>
</evidence>
<feature type="transmembrane region" description="Helical" evidence="5">
    <location>
        <begin position="63"/>
        <end position="84"/>
    </location>
</feature>
<comment type="subcellular location">
    <subcellularLocation>
        <location evidence="1">Membrane</location>
        <topology evidence="1">Multi-pass membrane protein</topology>
    </subcellularLocation>
</comment>
<proteinExistence type="predicted"/>
<dbReference type="Proteomes" id="UP001219349">
    <property type="component" value="Chromosome"/>
</dbReference>
<keyword evidence="8" id="KW-1185">Reference proteome</keyword>
<feature type="transmembrane region" description="Helical" evidence="5">
    <location>
        <begin position="271"/>
        <end position="292"/>
    </location>
</feature>
<keyword evidence="2 5" id="KW-0812">Transmembrane</keyword>
<dbReference type="InterPro" id="IPR050638">
    <property type="entry name" value="AA-Vitamin_Transporters"/>
</dbReference>
<evidence type="ECO:0000256" key="3">
    <source>
        <dbReference type="ARBA" id="ARBA00022989"/>
    </source>
</evidence>
<feature type="transmembrane region" description="Helical" evidence="5">
    <location>
        <begin position="32"/>
        <end position="51"/>
    </location>
</feature>